<organism evidence="6 7">
    <name type="scientific">Zea mays</name>
    <name type="common">Maize</name>
    <dbReference type="NCBI Taxonomy" id="4577"/>
    <lineage>
        <taxon>Eukaryota</taxon>
        <taxon>Viridiplantae</taxon>
        <taxon>Streptophyta</taxon>
        <taxon>Embryophyta</taxon>
        <taxon>Tracheophyta</taxon>
        <taxon>Spermatophyta</taxon>
        <taxon>Magnoliopsida</taxon>
        <taxon>Liliopsida</taxon>
        <taxon>Poales</taxon>
        <taxon>Poaceae</taxon>
        <taxon>PACMAD clade</taxon>
        <taxon>Panicoideae</taxon>
        <taxon>Andropogonodae</taxon>
        <taxon>Andropogoneae</taxon>
        <taxon>Tripsacinae</taxon>
        <taxon>Zea</taxon>
    </lineage>
</organism>
<evidence type="ECO:0000256" key="5">
    <source>
        <dbReference type="RuleBase" id="RU363076"/>
    </source>
</evidence>
<dbReference type="Proteomes" id="UP000007305">
    <property type="component" value="Chromosome 2"/>
</dbReference>
<keyword evidence="3" id="KW-1133">Transmembrane helix</keyword>
<keyword evidence="7" id="KW-1185">Reference proteome</keyword>
<evidence type="ECO:0000313" key="6">
    <source>
        <dbReference type="EnsemblPlants" id="Zm00001eb099110_P001"/>
    </source>
</evidence>
<keyword evidence="4" id="KW-0472">Membrane</keyword>
<name>A0A804MN62_MAIZE</name>
<dbReference type="AlphaFoldDB" id="A0A804MN62"/>
<comment type="similarity">
    <text evidence="5">Belongs to the SURF1 family.</text>
</comment>
<evidence type="ECO:0000256" key="1">
    <source>
        <dbReference type="ARBA" id="ARBA00004370"/>
    </source>
</evidence>
<keyword evidence="2" id="KW-0812">Transmembrane</keyword>
<evidence type="ECO:0000256" key="2">
    <source>
        <dbReference type="ARBA" id="ARBA00022692"/>
    </source>
</evidence>
<evidence type="ECO:0000313" key="7">
    <source>
        <dbReference type="Proteomes" id="UP000007305"/>
    </source>
</evidence>
<keyword evidence="5" id="KW-0496">Mitochondrion</keyword>
<proteinExistence type="inferred from homology"/>
<dbReference type="InterPro" id="IPR002994">
    <property type="entry name" value="Surf1/Shy1"/>
</dbReference>
<dbReference type="Gramene" id="Zm00001eb099110_T001">
    <property type="protein sequence ID" value="Zm00001eb099110_P001"/>
    <property type="gene ID" value="Zm00001eb099110"/>
</dbReference>
<dbReference type="InParanoid" id="A0A804MN62"/>
<dbReference type="Pfam" id="PF02104">
    <property type="entry name" value="SURF1"/>
    <property type="match status" value="1"/>
</dbReference>
<comment type="function">
    <text evidence="5">Probably involved in the biogenesis of the COX complex.</text>
</comment>
<sequence length="237" mass="26563">MAVPNYTYLKLKMPGPNGVITVGPTYKHAFECDVECVEYAEALAESEALIADLENLSKEHGGGRQPAVLRTFSQRLSRGFNDAVNGFPDDGWSLMSSDGAEVLLDCPLRISIVNRGWVPRGWHDKKVKDLQILDEASESPEVVKPYEKGSWWKFWSNKPKSSPEFEKPRMPPVRVVGVIRGSEKPSIFVPANEPNSGQWFYVDVPMIARACGLPENTIYIEDINEDMTILNTLLHDL</sequence>
<reference evidence="7" key="1">
    <citation type="submission" date="2015-12" db="EMBL/GenBank/DDBJ databases">
        <title>Update maize B73 reference genome by single molecule sequencing technologies.</title>
        <authorList>
            <consortium name="Maize Genome Sequencing Project"/>
            <person name="Ware D."/>
        </authorList>
    </citation>
    <scope>NUCLEOTIDE SEQUENCE [LARGE SCALE GENOMIC DNA]</scope>
    <source>
        <strain evidence="7">cv. B73</strain>
    </source>
</reference>
<evidence type="ECO:0000256" key="3">
    <source>
        <dbReference type="ARBA" id="ARBA00022989"/>
    </source>
</evidence>
<protein>
    <recommendedName>
        <fullName evidence="5">SURF1-like protein</fullName>
    </recommendedName>
</protein>
<dbReference type="EnsemblPlants" id="Zm00001eb099110_T001">
    <property type="protein sequence ID" value="Zm00001eb099110_P001"/>
    <property type="gene ID" value="Zm00001eb099110"/>
</dbReference>
<reference evidence="6" key="2">
    <citation type="submission" date="2019-07" db="EMBL/GenBank/DDBJ databases">
        <authorList>
            <person name="Seetharam A."/>
            <person name="Woodhouse M."/>
            <person name="Cannon E."/>
        </authorList>
    </citation>
    <scope>NUCLEOTIDE SEQUENCE [LARGE SCALE GENOMIC DNA]</scope>
    <source>
        <strain evidence="6">cv. B73</strain>
    </source>
</reference>
<accession>A0A804MN62</accession>
<dbReference type="GO" id="GO:0005743">
    <property type="term" value="C:mitochondrial inner membrane"/>
    <property type="evidence" value="ECO:0007669"/>
    <property type="project" value="UniProtKB-SubCell"/>
</dbReference>
<keyword evidence="5" id="KW-0999">Mitochondrion inner membrane</keyword>
<reference evidence="6" key="3">
    <citation type="submission" date="2021-05" db="UniProtKB">
        <authorList>
            <consortium name="EnsemblPlants"/>
        </authorList>
    </citation>
    <scope>IDENTIFICATION</scope>
    <source>
        <strain evidence="6">cv. B73</strain>
    </source>
</reference>
<dbReference type="PANTHER" id="PTHR23427:SF2">
    <property type="entry name" value="SURFEIT LOCUS PROTEIN 1"/>
    <property type="match status" value="1"/>
</dbReference>
<evidence type="ECO:0000256" key="4">
    <source>
        <dbReference type="ARBA" id="ARBA00023136"/>
    </source>
</evidence>
<dbReference type="PANTHER" id="PTHR23427">
    <property type="entry name" value="SURFEIT LOCUS PROTEIN"/>
    <property type="match status" value="1"/>
</dbReference>
<dbReference type="InterPro" id="IPR045214">
    <property type="entry name" value="Surf1/Surf4"/>
</dbReference>
<comment type="subcellular location">
    <subcellularLocation>
        <location evidence="1">Membrane</location>
    </subcellularLocation>
    <subcellularLocation>
        <location evidence="5">Mitochondrion inner membrane</location>
        <topology evidence="5">Multi-pass membrane protein</topology>
    </subcellularLocation>
</comment>